<reference evidence="2 3" key="1">
    <citation type="journal article" date="2019" name="Int. J. Syst. Evol. Microbiol.">
        <title>The Global Catalogue of Microorganisms (GCM) 10K type strain sequencing project: providing services to taxonomists for standard genome sequencing and annotation.</title>
        <authorList>
            <consortium name="The Broad Institute Genomics Platform"/>
            <consortium name="The Broad Institute Genome Sequencing Center for Infectious Disease"/>
            <person name="Wu L."/>
            <person name="Ma J."/>
        </authorList>
    </citation>
    <scope>NUCLEOTIDE SEQUENCE [LARGE SCALE GENOMIC DNA]</scope>
    <source>
        <strain evidence="2 3">JCM 16211</strain>
    </source>
</reference>
<name>A0ABN0T0Q0_9GAMM</name>
<evidence type="ECO:0000313" key="2">
    <source>
        <dbReference type="EMBL" id="GAA0208672.1"/>
    </source>
</evidence>
<dbReference type="Proteomes" id="UP001501221">
    <property type="component" value="Unassembled WGS sequence"/>
</dbReference>
<protein>
    <submittedName>
        <fullName evidence="2">AMP-binding protein</fullName>
    </submittedName>
</protein>
<dbReference type="InterPro" id="IPR045851">
    <property type="entry name" value="AMP-bd_C_sf"/>
</dbReference>
<keyword evidence="3" id="KW-1185">Reference proteome</keyword>
<gene>
    <name evidence="2" type="ORF">GCM10009123_15170</name>
</gene>
<dbReference type="SUPFAM" id="SSF56801">
    <property type="entry name" value="Acetyl-CoA synthetase-like"/>
    <property type="match status" value="1"/>
</dbReference>
<sequence>MTRVFEALRVLFEQDANHLVAFDQESRYTVSDFQQHLSQALNELQQQPYQSYLLFANNSYHFVVNFFAILLLQKDLVLTANSKTDWLESIRGSFEAIISDSSINKDTHGNHSHCIEVTHFLTAEAPKGKLEIPDHSNSVLQFYTSGSSSQPKAIAKHFSQLMLETSNLEQLFGHSVTGCNFFATVSHHHIYGLIFRLLWPLLHKHPFHTNILLYPEELVAVSEKHSNICLISSPAFLSRHDKNLPDVVLTQCFSSGSLLSAEAAKMSHSQFKLYPVEVYGSTETGGIGYRTQANNNAVWQQFPGVRFVASEAGAMTLHSPYIQQPERLDDKIHQLTEDRFELLGRLDRVVKIEEKRVSLDAVEQALMQSPFVREAKVIVLQQTRTFIGAVIELSEEGLSYLQLHSKRSLNLQLKESLISTFEAVAIPRKWRYFERLPYNSQGKLPTDTLISLF</sequence>
<evidence type="ECO:0000313" key="3">
    <source>
        <dbReference type="Proteomes" id="UP001501221"/>
    </source>
</evidence>
<dbReference type="EMBL" id="BAAAFM010000003">
    <property type="protein sequence ID" value="GAA0208672.1"/>
    <property type="molecule type" value="Genomic_DNA"/>
</dbReference>
<dbReference type="Pfam" id="PF00501">
    <property type="entry name" value="AMP-binding"/>
    <property type="match status" value="1"/>
</dbReference>
<dbReference type="Gene3D" id="3.30.300.30">
    <property type="match status" value="1"/>
</dbReference>
<dbReference type="Gene3D" id="3.40.50.12780">
    <property type="entry name" value="N-terminal domain of ligase-like"/>
    <property type="match status" value="1"/>
</dbReference>
<dbReference type="PANTHER" id="PTHR45398:SF1">
    <property type="entry name" value="ENZYME, PUTATIVE (JCVI)-RELATED"/>
    <property type="match status" value="1"/>
</dbReference>
<dbReference type="PANTHER" id="PTHR45398">
    <property type="match status" value="1"/>
</dbReference>
<feature type="domain" description="AMP-dependent synthetase/ligase" evidence="1">
    <location>
        <begin position="23"/>
        <end position="290"/>
    </location>
</feature>
<evidence type="ECO:0000259" key="1">
    <source>
        <dbReference type="Pfam" id="PF00501"/>
    </source>
</evidence>
<accession>A0ABN0T0Q0</accession>
<dbReference type="InterPro" id="IPR042099">
    <property type="entry name" value="ANL_N_sf"/>
</dbReference>
<proteinExistence type="predicted"/>
<comment type="caution">
    <text evidence="2">The sequence shown here is derived from an EMBL/GenBank/DDBJ whole genome shotgun (WGS) entry which is preliminary data.</text>
</comment>
<dbReference type="InterPro" id="IPR000873">
    <property type="entry name" value="AMP-dep_synth/lig_dom"/>
</dbReference>
<organism evidence="2 3">
    <name type="scientific">Kangiella japonica</name>
    <dbReference type="NCBI Taxonomy" id="647384"/>
    <lineage>
        <taxon>Bacteria</taxon>
        <taxon>Pseudomonadati</taxon>
        <taxon>Pseudomonadota</taxon>
        <taxon>Gammaproteobacteria</taxon>
        <taxon>Kangiellales</taxon>
        <taxon>Kangiellaceae</taxon>
        <taxon>Kangiella</taxon>
    </lineage>
</organism>
<dbReference type="RefSeq" id="WP_343988851.1">
    <property type="nucleotide sequence ID" value="NZ_BAAAFM010000003.1"/>
</dbReference>